<dbReference type="RefSeq" id="WP_022142326.1">
    <property type="nucleotide sequence ID" value="NZ_JACRSW010000008.1"/>
</dbReference>
<dbReference type="EMBL" id="JACRSW010000008">
    <property type="protein sequence ID" value="MBC8556498.1"/>
    <property type="molecule type" value="Genomic_DNA"/>
</dbReference>
<name>A0ABR7MS21_9FIRM</name>
<keyword evidence="3" id="KW-1185">Reference proteome</keyword>
<gene>
    <name evidence="2" type="ORF">H8700_02055</name>
</gene>
<protein>
    <submittedName>
        <fullName evidence="2">DUF2508 family protein</fullName>
    </submittedName>
</protein>
<feature type="compositionally biased region" description="Polar residues" evidence="1">
    <location>
        <begin position="79"/>
        <end position="89"/>
    </location>
</feature>
<proteinExistence type="predicted"/>
<sequence>MKMIKKKEEKEVKKELFLKKALLEAQRNLQDAYTGLANVKDPDLIDCYIYEVNAANLRYQVILRDYKQLESQKKKADAISQSRNCQTASAPLFPHA</sequence>
<evidence type="ECO:0000313" key="3">
    <source>
        <dbReference type="Proteomes" id="UP000637513"/>
    </source>
</evidence>
<comment type="caution">
    <text evidence="2">The sequence shown here is derived from an EMBL/GenBank/DDBJ whole genome shotgun (WGS) entry which is preliminary data.</text>
</comment>
<evidence type="ECO:0000313" key="2">
    <source>
        <dbReference type="EMBL" id="MBC8556498.1"/>
    </source>
</evidence>
<reference evidence="2 3" key="1">
    <citation type="submission" date="2020-08" db="EMBL/GenBank/DDBJ databases">
        <title>Genome public.</title>
        <authorList>
            <person name="Liu C."/>
            <person name="Sun Q."/>
        </authorList>
    </citation>
    <scope>NUCLEOTIDE SEQUENCE [LARGE SCALE GENOMIC DNA]</scope>
    <source>
        <strain evidence="2 3">BX3</strain>
    </source>
</reference>
<feature type="region of interest" description="Disordered" evidence="1">
    <location>
        <begin position="76"/>
        <end position="96"/>
    </location>
</feature>
<evidence type="ECO:0000256" key="1">
    <source>
        <dbReference type="SAM" id="MobiDB-lite"/>
    </source>
</evidence>
<dbReference type="Proteomes" id="UP000637513">
    <property type="component" value="Unassembled WGS sequence"/>
</dbReference>
<organism evidence="2 3">
    <name type="scientific">Jutongia hominis</name>
    <dbReference type="NCBI Taxonomy" id="2763664"/>
    <lineage>
        <taxon>Bacteria</taxon>
        <taxon>Bacillati</taxon>
        <taxon>Bacillota</taxon>
        <taxon>Clostridia</taxon>
        <taxon>Lachnospirales</taxon>
        <taxon>Lachnospiraceae</taxon>
        <taxon>Jutongia</taxon>
    </lineage>
</organism>
<accession>A0ABR7MS21</accession>